<evidence type="ECO:0000256" key="4">
    <source>
        <dbReference type="PROSITE-ProRule" id="PRU00221"/>
    </source>
</evidence>
<dbReference type="GO" id="GO:0006325">
    <property type="term" value="P:chromatin organization"/>
    <property type="evidence" value="ECO:0007669"/>
    <property type="project" value="UniProtKB-KW"/>
</dbReference>
<protein>
    <submittedName>
        <fullName evidence="7">WD40 repeat-like protein</fullName>
    </submittedName>
</protein>
<dbReference type="InterPro" id="IPR015943">
    <property type="entry name" value="WD40/YVTN_repeat-like_dom_sf"/>
</dbReference>
<feature type="repeat" description="WD" evidence="4">
    <location>
        <begin position="418"/>
        <end position="461"/>
    </location>
</feature>
<keyword evidence="2" id="KW-0677">Repeat</keyword>
<sequence>MDSNDDIIITKETIRTDIVLSDSFEEKEEEKIETQSLKEEEEEEEQQQQEEQNLASSIENNGIDINKQRNYKIWKKNSKILYDYINTNNLKWPSLSINTLPYHNKVYNDRFYLITSFTSDQLPEDEKVLLTNMRTLNIPKSDLNCFEMENMEFQVLKNSDVKLKKGQQQQGISSKNINTTSTTQIDSIKKYKPHHLQIEIEITYPDNEQCNRISVNLNNPDIFASASSKFGNIYIYDKTKCITTNSSVKNLMPTNYVINLNGFNEAEDVEVTSMQWNNLKEAELASGLTNGLLQIWDLKSIYNTERTTYTEPTAFTVVDDSGINDLSYMPDHDSIIAVGCESLYLQLFDIRSQNIILKTLNKRTGNNSINSLQFNPNNSNLIVTGSGDESGEINIHDIRRLDTPISTFNHSMGNENEFISKNNSISKVQWNPFLPNILLSAGMEDGLIKIWDTATKEKENNESRLIFTHGGHMLGITDCCWDLFDEWTISSCSFDNSMHIWKPAKRMINEYFI</sequence>
<evidence type="ECO:0000256" key="5">
    <source>
        <dbReference type="SAM" id="MobiDB-lite"/>
    </source>
</evidence>
<dbReference type="PROSITE" id="PS50082">
    <property type="entry name" value="WD_REPEATS_2"/>
    <property type="match status" value="1"/>
</dbReference>
<dbReference type="Proteomes" id="UP000092321">
    <property type="component" value="Unassembled WGS sequence"/>
</dbReference>
<organism evidence="7 8">
    <name type="scientific">Hanseniaspora valbyensis NRRL Y-1626</name>
    <dbReference type="NCBI Taxonomy" id="766949"/>
    <lineage>
        <taxon>Eukaryota</taxon>
        <taxon>Fungi</taxon>
        <taxon>Dikarya</taxon>
        <taxon>Ascomycota</taxon>
        <taxon>Saccharomycotina</taxon>
        <taxon>Saccharomycetes</taxon>
        <taxon>Saccharomycodales</taxon>
        <taxon>Saccharomycodaceae</taxon>
        <taxon>Hanseniaspora</taxon>
    </lineage>
</organism>
<dbReference type="InterPro" id="IPR036322">
    <property type="entry name" value="WD40_repeat_dom_sf"/>
</dbReference>
<dbReference type="OrthoDB" id="427795at2759"/>
<evidence type="ECO:0000313" key="8">
    <source>
        <dbReference type="Proteomes" id="UP000092321"/>
    </source>
</evidence>
<evidence type="ECO:0000256" key="3">
    <source>
        <dbReference type="ARBA" id="ARBA00022853"/>
    </source>
</evidence>
<dbReference type="Pfam" id="PF00400">
    <property type="entry name" value="WD40"/>
    <property type="match status" value="3"/>
</dbReference>
<dbReference type="EMBL" id="LXPE01000010">
    <property type="protein sequence ID" value="OBA27145.1"/>
    <property type="molecule type" value="Genomic_DNA"/>
</dbReference>
<name>A0A1B7TEQ3_9ASCO</name>
<keyword evidence="8" id="KW-1185">Reference proteome</keyword>
<keyword evidence="1 4" id="KW-0853">WD repeat</keyword>
<dbReference type="SUPFAM" id="SSF50978">
    <property type="entry name" value="WD40 repeat-like"/>
    <property type="match status" value="1"/>
</dbReference>
<dbReference type="Gene3D" id="2.130.10.10">
    <property type="entry name" value="YVTN repeat-like/Quinoprotein amine dehydrogenase"/>
    <property type="match status" value="1"/>
</dbReference>
<feature type="compositionally biased region" description="Basic and acidic residues" evidence="5">
    <location>
        <begin position="29"/>
        <end position="38"/>
    </location>
</feature>
<feature type="region of interest" description="Disordered" evidence="5">
    <location>
        <begin position="25"/>
        <end position="61"/>
    </location>
</feature>
<dbReference type="InterPro" id="IPR022052">
    <property type="entry name" value="Histone-bd_RBBP4-like_N"/>
</dbReference>
<proteinExistence type="predicted"/>
<evidence type="ECO:0000259" key="6">
    <source>
        <dbReference type="Pfam" id="PF12265"/>
    </source>
</evidence>
<dbReference type="AlphaFoldDB" id="A0A1B7TEQ3"/>
<dbReference type="SMART" id="SM00320">
    <property type="entry name" value="WD40"/>
    <property type="match status" value="6"/>
</dbReference>
<dbReference type="InterPro" id="IPR050459">
    <property type="entry name" value="WD_repeat_RBAP46/RBAP48/MSI1"/>
</dbReference>
<accession>A0A1B7TEQ3</accession>
<evidence type="ECO:0000256" key="1">
    <source>
        <dbReference type="ARBA" id="ARBA00022574"/>
    </source>
</evidence>
<gene>
    <name evidence="7" type="ORF">HANVADRAFT_52455</name>
</gene>
<comment type="caution">
    <text evidence="7">The sequence shown here is derived from an EMBL/GenBank/DDBJ whole genome shotgun (WGS) entry which is preliminary data.</text>
</comment>
<dbReference type="Pfam" id="PF12265">
    <property type="entry name" value="CAF1C_H4-bd"/>
    <property type="match status" value="1"/>
</dbReference>
<reference evidence="8" key="1">
    <citation type="journal article" date="2016" name="Proc. Natl. Acad. Sci. U.S.A.">
        <title>Comparative genomics of biotechnologically important yeasts.</title>
        <authorList>
            <person name="Riley R."/>
            <person name="Haridas S."/>
            <person name="Wolfe K.H."/>
            <person name="Lopes M.R."/>
            <person name="Hittinger C.T."/>
            <person name="Goeker M."/>
            <person name="Salamov A.A."/>
            <person name="Wisecaver J.H."/>
            <person name="Long T.M."/>
            <person name="Calvey C.H."/>
            <person name="Aerts A.L."/>
            <person name="Barry K.W."/>
            <person name="Choi C."/>
            <person name="Clum A."/>
            <person name="Coughlan A.Y."/>
            <person name="Deshpande S."/>
            <person name="Douglass A.P."/>
            <person name="Hanson S.J."/>
            <person name="Klenk H.-P."/>
            <person name="LaButti K.M."/>
            <person name="Lapidus A."/>
            <person name="Lindquist E.A."/>
            <person name="Lipzen A.M."/>
            <person name="Meier-Kolthoff J.P."/>
            <person name="Ohm R.A."/>
            <person name="Otillar R.P."/>
            <person name="Pangilinan J.L."/>
            <person name="Peng Y."/>
            <person name="Rokas A."/>
            <person name="Rosa C.A."/>
            <person name="Scheuner C."/>
            <person name="Sibirny A.A."/>
            <person name="Slot J.C."/>
            <person name="Stielow J.B."/>
            <person name="Sun H."/>
            <person name="Kurtzman C.P."/>
            <person name="Blackwell M."/>
            <person name="Grigoriev I.V."/>
            <person name="Jeffries T.W."/>
        </authorList>
    </citation>
    <scope>NUCLEOTIDE SEQUENCE [LARGE SCALE GENOMIC DNA]</scope>
    <source>
        <strain evidence="8">NRRL Y-1626</strain>
    </source>
</reference>
<feature type="domain" description="Histone-binding protein RBBP4-like N-terminal" evidence="6">
    <location>
        <begin position="70"/>
        <end position="133"/>
    </location>
</feature>
<evidence type="ECO:0000256" key="2">
    <source>
        <dbReference type="ARBA" id="ARBA00022737"/>
    </source>
</evidence>
<keyword evidence="3" id="KW-0156">Chromatin regulator</keyword>
<dbReference type="PANTHER" id="PTHR22850">
    <property type="entry name" value="WD40 REPEAT FAMILY"/>
    <property type="match status" value="1"/>
</dbReference>
<dbReference type="InterPro" id="IPR001680">
    <property type="entry name" value="WD40_rpt"/>
</dbReference>
<evidence type="ECO:0000313" key="7">
    <source>
        <dbReference type="EMBL" id="OBA27145.1"/>
    </source>
</evidence>
<feature type="compositionally biased region" description="Acidic residues" evidence="5">
    <location>
        <begin position="39"/>
        <end position="48"/>
    </location>
</feature>